<dbReference type="GO" id="GO:0046872">
    <property type="term" value="F:metal ion binding"/>
    <property type="evidence" value="ECO:0007669"/>
    <property type="project" value="UniProtKB-KW"/>
</dbReference>
<feature type="binding site" description="axial binding residue" evidence="11">
    <location>
        <position position="215"/>
    </location>
    <ligand>
        <name>heme</name>
        <dbReference type="ChEBI" id="CHEBI:30413"/>
    </ligand>
    <ligandPart>
        <name>Fe</name>
        <dbReference type="ChEBI" id="CHEBI:18248"/>
    </ligandPart>
</feature>
<keyword evidence="9 11" id="KW-0472">Membrane</keyword>
<comment type="catalytic activity">
    <reaction evidence="11">
        <text>Fe(II)-heme o + 2 A + H2O = Fe(II)-heme a + 2 AH2</text>
        <dbReference type="Rhea" id="RHEA:63388"/>
        <dbReference type="ChEBI" id="CHEBI:13193"/>
        <dbReference type="ChEBI" id="CHEBI:15377"/>
        <dbReference type="ChEBI" id="CHEBI:17499"/>
        <dbReference type="ChEBI" id="CHEBI:60530"/>
        <dbReference type="ChEBI" id="CHEBI:61715"/>
        <dbReference type="EC" id="1.17.99.9"/>
    </reaction>
</comment>
<gene>
    <name evidence="11" type="primary">ctaA</name>
    <name evidence="12" type="ORF">M670_04806</name>
</gene>
<evidence type="ECO:0000256" key="9">
    <source>
        <dbReference type="ARBA" id="ARBA00023136"/>
    </source>
</evidence>
<dbReference type="RefSeq" id="WP_035198956.1">
    <property type="nucleotide sequence ID" value="NZ_JJRY01000038.1"/>
</dbReference>
<comment type="pathway">
    <text evidence="11">Porphyrin-containing compound metabolism; heme A biosynthesis; heme A from heme O: step 1/1.</text>
</comment>
<dbReference type="GO" id="GO:0006784">
    <property type="term" value="P:heme A biosynthetic process"/>
    <property type="evidence" value="ECO:0007669"/>
    <property type="project" value="UniProtKB-UniRule"/>
</dbReference>
<feature type="binding site" description="axial binding residue" evidence="11">
    <location>
        <position position="277"/>
    </location>
    <ligand>
        <name>heme</name>
        <dbReference type="ChEBI" id="CHEBI:30413"/>
    </ligand>
    <ligandPart>
        <name>Fe</name>
        <dbReference type="ChEBI" id="CHEBI:18248"/>
    </ligandPart>
</feature>
<evidence type="ECO:0000256" key="3">
    <source>
        <dbReference type="ARBA" id="ARBA00022692"/>
    </source>
</evidence>
<keyword evidence="7 11" id="KW-0408">Iron</keyword>
<feature type="transmembrane region" description="Helical" evidence="11">
    <location>
        <begin position="92"/>
        <end position="113"/>
    </location>
</feature>
<dbReference type="HAMAP" id="MF_01664">
    <property type="entry name" value="HemeA_synth_type1"/>
    <property type="match status" value="1"/>
</dbReference>
<dbReference type="InterPro" id="IPR023755">
    <property type="entry name" value="HemeA_Synthase_type1"/>
</dbReference>
<comment type="similarity">
    <text evidence="11">Belongs to the COX15/CtaA family. Type 1 subfamily.</text>
</comment>
<comment type="function">
    <text evidence="11">Catalyzes the conversion of heme O to heme A by two successive hydroxylations of the methyl group at C8. The first hydroxylation forms heme I, the second hydroxylation results in an unstable dihydroxymethyl group, which spontaneously dehydrates, resulting in the formyl group of heme A.</text>
</comment>
<comment type="subunit">
    <text evidence="11">Interacts with CtaB.</text>
</comment>
<evidence type="ECO:0000256" key="11">
    <source>
        <dbReference type="HAMAP-Rule" id="MF_01664"/>
    </source>
</evidence>
<evidence type="ECO:0000256" key="4">
    <source>
        <dbReference type="ARBA" id="ARBA00022723"/>
    </source>
</evidence>
<reference evidence="12 13" key="1">
    <citation type="submission" date="2014-04" db="EMBL/GenBank/DDBJ databases">
        <title>Draft genome sequence of Bacillus azotoformans MEV2011, a (co-) denitrifying strain unable to grow in the presence of oxygen.</title>
        <authorList>
            <person name="Nielsen M."/>
            <person name="Schreiber L."/>
            <person name="Finster K."/>
            <person name="Schramm A."/>
        </authorList>
    </citation>
    <scope>NUCLEOTIDE SEQUENCE [LARGE SCALE GENOMIC DNA]</scope>
    <source>
        <strain evidence="12 13">MEV2011</strain>
    </source>
</reference>
<evidence type="ECO:0000256" key="2">
    <source>
        <dbReference type="ARBA" id="ARBA00022475"/>
    </source>
</evidence>
<feature type="transmembrane region" description="Helical" evidence="11">
    <location>
        <begin position="163"/>
        <end position="180"/>
    </location>
</feature>
<feature type="transmembrane region" description="Helical" evidence="11">
    <location>
        <begin position="119"/>
        <end position="142"/>
    </location>
</feature>
<evidence type="ECO:0000256" key="8">
    <source>
        <dbReference type="ARBA" id="ARBA00023133"/>
    </source>
</evidence>
<feature type="transmembrane region" description="Helical" evidence="11">
    <location>
        <begin position="243"/>
        <end position="266"/>
    </location>
</feature>
<keyword evidence="4 11" id="KW-0479">Metal-binding</keyword>
<dbReference type="PATRIC" id="fig|1348973.3.peg.4677"/>
<dbReference type="OrthoDB" id="9816428at2"/>
<dbReference type="PANTHER" id="PTHR35457:SF1">
    <property type="entry name" value="HEME A SYNTHASE"/>
    <property type="match status" value="1"/>
</dbReference>
<keyword evidence="10" id="KW-1015">Disulfide bond</keyword>
<name>A0A072NFL5_SCHAZ</name>
<dbReference type="UniPathway" id="UPA00269">
    <property type="reaction ID" value="UER00713"/>
</dbReference>
<keyword evidence="2 11" id="KW-1003">Cell membrane</keyword>
<keyword evidence="3 11" id="KW-0812">Transmembrane</keyword>
<feature type="transmembrane region" description="Helical" evidence="11">
    <location>
        <begin position="7"/>
        <end position="26"/>
    </location>
</feature>
<comment type="subcellular location">
    <subcellularLocation>
        <location evidence="11">Cell membrane</location>
        <topology evidence="11">Multi-pass membrane protein</topology>
    </subcellularLocation>
    <subcellularLocation>
        <location evidence="1">Membrane</location>
        <topology evidence="1">Multi-pass membrane protein</topology>
    </subcellularLocation>
</comment>
<dbReference type="AlphaFoldDB" id="A0A072NFL5"/>
<dbReference type="GO" id="GO:0005886">
    <property type="term" value="C:plasma membrane"/>
    <property type="evidence" value="ECO:0007669"/>
    <property type="project" value="UniProtKB-SubCell"/>
</dbReference>
<sequence>MNRGLKILSVASSIVMLLVLIGGALVTKTGSGMGCGRSWPLCHGQFLPSEINGELLIELSHRLVSGLSVILVTWLAIWSWKKIGHVRETKFLAFLSVFFLIVQALLGAGAVIWGQDPVIMALHFGVSLVSVASVFLLTLLIFEVDKKFDAESLIVDKNLRSQIYAISIYCYIVVYTGALVRHKKAHLACLDFPFCDNSAIFSLPSNEFEWVQMGHRFAALLFFTWIIILSARIIKHYRSKRVLFWSAVSAIVLIILQPLSGAFIIYTRVNLYVTLAHATFITVLFCVLSYLVLLSSRSKKNEINNNKKIA</sequence>
<dbReference type="InterPro" id="IPR003780">
    <property type="entry name" value="COX15/CtaA_fam"/>
</dbReference>
<dbReference type="Proteomes" id="UP000027936">
    <property type="component" value="Unassembled WGS sequence"/>
</dbReference>
<evidence type="ECO:0000256" key="10">
    <source>
        <dbReference type="ARBA" id="ARBA00023157"/>
    </source>
</evidence>
<evidence type="ECO:0000313" key="13">
    <source>
        <dbReference type="Proteomes" id="UP000027936"/>
    </source>
</evidence>
<organism evidence="12 13">
    <name type="scientific">Schinkia azotoformans MEV2011</name>
    <dbReference type="NCBI Taxonomy" id="1348973"/>
    <lineage>
        <taxon>Bacteria</taxon>
        <taxon>Bacillati</taxon>
        <taxon>Bacillota</taxon>
        <taxon>Bacilli</taxon>
        <taxon>Bacillales</taxon>
        <taxon>Bacillaceae</taxon>
        <taxon>Calidifontibacillus/Schinkia group</taxon>
        <taxon>Schinkia</taxon>
    </lineage>
</organism>
<feature type="transmembrane region" description="Helical" evidence="11">
    <location>
        <begin position="213"/>
        <end position="231"/>
    </location>
</feature>
<feature type="transmembrane region" description="Helical" evidence="11">
    <location>
        <begin position="63"/>
        <end position="80"/>
    </location>
</feature>
<evidence type="ECO:0000256" key="1">
    <source>
        <dbReference type="ARBA" id="ARBA00004141"/>
    </source>
</evidence>
<protein>
    <recommendedName>
        <fullName evidence="11">Heme A synthase</fullName>
        <shortName evidence="11">HAS</shortName>
        <ecNumber evidence="11">1.17.99.9</ecNumber>
    </recommendedName>
    <alternativeName>
        <fullName evidence="11">Cytochrome aa3-controlling protein</fullName>
    </alternativeName>
</protein>
<keyword evidence="6 11" id="KW-0560">Oxidoreductase</keyword>
<evidence type="ECO:0000256" key="6">
    <source>
        <dbReference type="ARBA" id="ARBA00023002"/>
    </source>
</evidence>
<feature type="transmembrane region" description="Helical" evidence="11">
    <location>
        <begin position="272"/>
        <end position="293"/>
    </location>
</feature>
<evidence type="ECO:0000256" key="5">
    <source>
        <dbReference type="ARBA" id="ARBA00022989"/>
    </source>
</evidence>
<proteinExistence type="inferred from homology"/>
<evidence type="ECO:0000256" key="7">
    <source>
        <dbReference type="ARBA" id="ARBA00023004"/>
    </source>
</evidence>
<dbReference type="Pfam" id="PF02628">
    <property type="entry name" value="COX15-CtaA"/>
    <property type="match status" value="1"/>
</dbReference>
<dbReference type="InterPro" id="IPR050450">
    <property type="entry name" value="COX15/CtaA_HemeA_synthase"/>
</dbReference>
<dbReference type="PANTHER" id="PTHR35457">
    <property type="entry name" value="HEME A SYNTHASE"/>
    <property type="match status" value="1"/>
</dbReference>
<comment type="cofactor">
    <cofactor evidence="11">
        <name>heme b</name>
        <dbReference type="ChEBI" id="CHEBI:60344"/>
    </cofactor>
</comment>
<evidence type="ECO:0000313" key="12">
    <source>
        <dbReference type="EMBL" id="KEF36007.1"/>
    </source>
</evidence>
<dbReference type="GO" id="GO:0120547">
    <property type="term" value="F:heme A synthase activity"/>
    <property type="evidence" value="ECO:0007669"/>
    <property type="project" value="UniProtKB-EC"/>
</dbReference>
<keyword evidence="8 11" id="KW-0350">Heme biosynthesis</keyword>
<dbReference type="EMBL" id="JJRY01000038">
    <property type="protein sequence ID" value="KEF36007.1"/>
    <property type="molecule type" value="Genomic_DNA"/>
</dbReference>
<comment type="caution">
    <text evidence="12">The sequence shown here is derived from an EMBL/GenBank/DDBJ whole genome shotgun (WGS) entry which is preliminary data.</text>
</comment>
<keyword evidence="5 11" id="KW-1133">Transmembrane helix</keyword>
<dbReference type="EC" id="1.17.99.9" evidence="11"/>
<accession>A0A072NFL5</accession>